<keyword evidence="1" id="KW-0863">Zinc-finger</keyword>
<dbReference type="GO" id="GO:0008270">
    <property type="term" value="F:zinc ion binding"/>
    <property type="evidence" value="ECO:0007669"/>
    <property type="project" value="UniProtKB-KW"/>
</dbReference>
<organism evidence="3">
    <name type="scientific">Rhodosorus marinus</name>
    <dbReference type="NCBI Taxonomy" id="101924"/>
    <lineage>
        <taxon>Eukaryota</taxon>
        <taxon>Rhodophyta</taxon>
        <taxon>Stylonematophyceae</taxon>
        <taxon>Stylonematales</taxon>
        <taxon>Stylonemataceae</taxon>
        <taxon>Rhodosorus</taxon>
    </lineage>
</organism>
<accession>A0A7S0BJX1</accession>
<reference evidence="3" key="1">
    <citation type="submission" date="2021-01" db="EMBL/GenBank/DDBJ databases">
        <authorList>
            <person name="Corre E."/>
            <person name="Pelletier E."/>
            <person name="Niang G."/>
            <person name="Scheremetjew M."/>
            <person name="Finn R."/>
            <person name="Kale V."/>
            <person name="Holt S."/>
            <person name="Cochrane G."/>
            <person name="Meng A."/>
            <person name="Brown T."/>
            <person name="Cohen L."/>
        </authorList>
    </citation>
    <scope>NUCLEOTIDE SEQUENCE</scope>
    <source>
        <strain evidence="3">UTEX LB 2760</strain>
    </source>
</reference>
<sequence>MNSQQTIAKSVSRPHQYKCGVCSEEGHNSRNCPLRNAATMAPGKSRMMPSAKNNSNDVLVGLPQHQQAPSNVQMMHGTEQLFDGGMNRTNGLDMRGSRGLGGDAELTGHLGSLRGPFAQAVASTKRRVIQCADNVANVANNGISSEDYNAAVNDLVSAMDCLERVVKCAIRFNTVVEGGVHGDPDASGKRRRKDYG</sequence>
<dbReference type="InterPro" id="IPR036875">
    <property type="entry name" value="Znf_CCHC_sf"/>
</dbReference>
<dbReference type="AlphaFoldDB" id="A0A7S0BJX1"/>
<name>A0A7S0BJX1_9RHOD</name>
<protein>
    <recommendedName>
        <fullName evidence="2">CCHC-type domain-containing protein</fullName>
    </recommendedName>
</protein>
<proteinExistence type="predicted"/>
<evidence type="ECO:0000259" key="2">
    <source>
        <dbReference type="PROSITE" id="PS50158"/>
    </source>
</evidence>
<feature type="domain" description="CCHC-type" evidence="2">
    <location>
        <begin position="18"/>
        <end position="33"/>
    </location>
</feature>
<keyword evidence="1" id="KW-0479">Metal-binding</keyword>
<dbReference type="SUPFAM" id="SSF57756">
    <property type="entry name" value="Retrovirus zinc finger-like domains"/>
    <property type="match status" value="1"/>
</dbReference>
<keyword evidence="1" id="KW-0862">Zinc</keyword>
<dbReference type="InterPro" id="IPR001878">
    <property type="entry name" value="Znf_CCHC"/>
</dbReference>
<evidence type="ECO:0000313" key="3">
    <source>
        <dbReference type="EMBL" id="CAD8395991.1"/>
    </source>
</evidence>
<dbReference type="EMBL" id="HBEK01010830">
    <property type="protein sequence ID" value="CAD8395991.1"/>
    <property type="molecule type" value="Transcribed_RNA"/>
</dbReference>
<dbReference type="GO" id="GO:0003676">
    <property type="term" value="F:nucleic acid binding"/>
    <property type="evidence" value="ECO:0007669"/>
    <property type="project" value="InterPro"/>
</dbReference>
<evidence type="ECO:0000256" key="1">
    <source>
        <dbReference type="PROSITE-ProRule" id="PRU00047"/>
    </source>
</evidence>
<gene>
    <name evidence="3" type="ORF">RMAR0315_LOCUS5978</name>
</gene>
<dbReference type="PROSITE" id="PS50158">
    <property type="entry name" value="ZF_CCHC"/>
    <property type="match status" value="1"/>
</dbReference>